<proteinExistence type="predicted"/>
<dbReference type="Proteomes" id="UP001054821">
    <property type="component" value="Chromosome 3"/>
</dbReference>
<keyword evidence="2" id="KW-1185">Reference proteome</keyword>
<organism evidence="1 2">
    <name type="scientific">Prunus dulcis</name>
    <name type="common">Almond</name>
    <name type="synonym">Amygdalus dulcis</name>
    <dbReference type="NCBI Taxonomy" id="3755"/>
    <lineage>
        <taxon>Eukaryota</taxon>
        <taxon>Viridiplantae</taxon>
        <taxon>Streptophyta</taxon>
        <taxon>Embryophyta</taxon>
        <taxon>Tracheophyta</taxon>
        <taxon>Spermatophyta</taxon>
        <taxon>Magnoliopsida</taxon>
        <taxon>eudicotyledons</taxon>
        <taxon>Gunneridae</taxon>
        <taxon>Pentapetalae</taxon>
        <taxon>rosids</taxon>
        <taxon>fabids</taxon>
        <taxon>Rosales</taxon>
        <taxon>Rosaceae</taxon>
        <taxon>Amygdaloideae</taxon>
        <taxon>Amygdaleae</taxon>
        <taxon>Prunus</taxon>
    </lineage>
</organism>
<name>A0AAD4ZA04_PRUDU</name>
<evidence type="ECO:0000313" key="2">
    <source>
        <dbReference type="Proteomes" id="UP001054821"/>
    </source>
</evidence>
<gene>
    <name evidence="1" type="ORF">L3X38_017392</name>
</gene>
<sequence length="114" mass="12685">MDLLSPGPARITAQIEVLSLRPARNAARMDLVSSGPARIVAQIQVLSLRPTRNAARFTLRFRDLRGWNLRIFCPTSLRDIRTVGARIADHADQISPESNEDYRVGCVTNGVMKN</sequence>
<evidence type="ECO:0000313" key="1">
    <source>
        <dbReference type="EMBL" id="KAI5338121.1"/>
    </source>
</evidence>
<accession>A0AAD4ZA04</accession>
<dbReference type="EMBL" id="JAJFAZ020000003">
    <property type="protein sequence ID" value="KAI5338121.1"/>
    <property type="molecule type" value="Genomic_DNA"/>
</dbReference>
<dbReference type="AlphaFoldDB" id="A0AAD4ZA04"/>
<comment type="caution">
    <text evidence="1">The sequence shown here is derived from an EMBL/GenBank/DDBJ whole genome shotgun (WGS) entry which is preliminary data.</text>
</comment>
<protein>
    <submittedName>
        <fullName evidence="1">Uncharacterized protein</fullName>
    </submittedName>
</protein>
<reference evidence="1 2" key="1">
    <citation type="journal article" date="2022" name="G3 (Bethesda)">
        <title>Whole-genome sequence and methylome profiling of the almond [Prunus dulcis (Mill.) D.A. Webb] cultivar 'Nonpareil'.</title>
        <authorList>
            <person name="D'Amico-Willman K.M."/>
            <person name="Ouma W.Z."/>
            <person name="Meulia T."/>
            <person name="Sideli G.M."/>
            <person name="Gradziel T.M."/>
            <person name="Fresnedo-Ramirez J."/>
        </authorList>
    </citation>
    <scope>NUCLEOTIDE SEQUENCE [LARGE SCALE GENOMIC DNA]</scope>
    <source>
        <strain evidence="1">Clone GOH B32 T37-40</strain>
    </source>
</reference>